<gene>
    <name evidence="1" type="ORF">PSYJA_23493</name>
</gene>
<dbReference type="HOGENOM" id="CLU_3370364_0_0_6"/>
<evidence type="ECO:0000313" key="1">
    <source>
        <dbReference type="EMBL" id="EGH31771.1"/>
    </source>
</evidence>
<evidence type="ECO:0000313" key="2">
    <source>
        <dbReference type="Proteomes" id="UP000004471"/>
    </source>
</evidence>
<dbReference type="EMBL" id="AEAH01001053">
    <property type="protein sequence ID" value="EGH31771.1"/>
    <property type="molecule type" value="Genomic_DNA"/>
</dbReference>
<sequence length="35" mass="4132">MLIRQAGTADNSRLLDFQRRHTMRGSMPLRFDRSP</sequence>
<reference evidence="1 2" key="1">
    <citation type="journal article" date="2011" name="PLoS Pathog.">
        <title>Dynamic evolution of pathogenicity revealed by sequencing and comparative genomics of 19 Pseudomonas syringae isolates.</title>
        <authorList>
            <person name="Baltrus D.A."/>
            <person name="Nishimura M.T."/>
            <person name="Romanchuk A."/>
            <person name="Chang J.H."/>
            <person name="Mukhtar M.S."/>
            <person name="Cherkis K."/>
            <person name="Roach J."/>
            <person name="Grant S.R."/>
            <person name="Jones C.D."/>
            <person name="Dangl J.L."/>
        </authorList>
    </citation>
    <scope>NUCLEOTIDE SEQUENCE [LARGE SCALE GENOMIC DNA]</scope>
    <source>
        <strain evidence="2">M301072PT</strain>
    </source>
</reference>
<comment type="caution">
    <text evidence="1">The sequence shown here is derived from an EMBL/GenBank/DDBJ whole genome shotgun (WGS) entry which is preliminary data.</text>
</comment>
<proteinExistence type="predicted"/>
<organism evidence="1 2">
    <name type="scientific">Pseudomonas syringae pv. japonica str. M301072</name>
    <dbReference type="NCBI Taxonomy" id="629262"/>
    <lineage>
        <taxon>Bacteria</taxon>
        <taxon>Pseudomonadati</taxon>
        <taxon>Pseudomonadota</taxon>
        <taxon>Gammaproteobacteria</taxon>
        <taxon>Pseudomonadales</taxon>
        <taxon>Pseudomonadaceae</taxon>
        <taxon>Pseudomonas</taxon>
        <taxon>Pseudomonas syringae</taxon>
    </lineage>
</organism>
<accession>F3FNI5</accession>
<dbReference type="Proteomes" id="UP000004471">
    <property type="component" value="Unassembled WGS sequence"/>
</dbReference>
<feature type="non-terminal residue" evidence="1">
    <location>
        <position position="35"/>
    </location>
</feature>
<dbReference type="AlphaFoldDB" id="F3FNI5"/>
<protein>
    <submittedName>
        <fullName evidence="1">Uncharacterized protein</fullName>
    </submittedName>
</protein>
<name>F3FNI5_PSESX</name>